<gene>
    <name evidence="1" type="ORF">K3G42_020443</name>
</gene>
<evidence type="ECO:0000313" key="2">
    <source>
        <dbReference type="Proteomes" id="UP000827872"/>
    </source>
</evidence>
<keyword evidence="2" id="KW-1185">Reference proteome</keyword>
<comment type="caution">
    <text evidence="1">The sequence shown here is derived from an EMBL/GenBank/DDBJ whole genome shotgun (WGS) entry which is preliminary data.</text>
</comment>
<organism evidence="1 2">
    <name type="scientific">Sphaerodactylus townsendi</name>
    <dbReference type="NCBI Taxonomy" id="933632"/>
    <lineage>
        <taxon>Eukaryota</taxon>
        <taxon>Metazoa</taxon>
        <taxon>Chordata</taxon>
        <taxon>Craniata</taxon>
        <taxon>Vertebrata</taxon>
        <taxon>Euteleostomi</taxon>
        <taxon>Lepidosauria</taxon>
        <taxon>Squamata</taxon>
        <taxon>Bifurcata</taxon>
        <taxon>Gekkota</taxon>
        <taxon>Sphaerodactylidae</taxon>
        <taxon>Sphaerodactylus</taxon>
    </lineage>
</organism>
<reference evidence="1" key="1">
    <citation type="submission" date="2021-08" db="EMBL/GenBank/DDBJ databases">
        <title>The first chromosome-level gecko genome reveals the dynamic sex chromosomes of Neotropical dwarf geckos (Sphaerodactylidae: Sphaerodactylus).</title>
        <authorList>
            <person name="Pinto B.J."/>
            <person name="Keating S.E."/>
            <person name="Gamble T."/>
        </authorList>
    </citation>
    <scope>NUCLEOTIDE SEQUENCE</scope>
    <source>
        <strain evidence="1">TG3544</strain>
    </source>
</reference>
<accession>A0ACB8FW69</accession>
<name>A0ACB8FW69_9SAUR</name>
<dbReference type="Proteomes" id="UP000827872">
    <property type="component" value="Linkage Group LG11"/>
</dbReference>
<sequence length="252" mass="28779">MFYHLIETNKEIFIQDVLRNLKKHHVDVDKLDPPELDEMADIIADAIEAVDADEEKKNAAGNLEGEALEKGTKAEGKTDYETGLTEEGYQMQDARTQKDDVRDKNKENHLGAKLFSFLKKNVAMKNLSKEPLPNESLKTEIKKSEELDFSSSEEVKAGIENVKSETFSRELIAEKKAELEPNSEELTERHHWIKNTLIQDESTYEEMQNKMGGGLQLDTKSSKEQEYGYIVTEKEVKKPPIENELYLPMTAV</sequence>
<protein>
    <submittedName>
        <fullName evidence="1">Uncharacterized protein</fullName>
    </submittedName>
</protein>
<proteinExistence type="predicted"/>
<evidence type="ECO:0000313" key="1">
    <source>
        <dbReference type="EMBL" id="KAH8011224.1"/>
    </source>
</evidence>
<dbReference type="EMBL" id="CM037624">
    <property type="protein sequence ID" value="KAH8011224.1"/>
    <property type="molecule type" value="Genomic_DNA"/>
</dbReference>